<dbReference type="SUPFAM" id="SSF50630">
    <property type="entry name" value="Acid proteases"/>
    <property type="match status" value="1"/>
</dbReference>
<dbReference type="InterPro" id="IPR021109">
    <property type="entry name" value="Peptidase_aspartic_dom_sf"/>
</dbReference>
<organism evidence="2 3">
    <name type="scientific">Octadecabacter arcticus 238</name>
    <dbReference type="NCBI Taxonomy" id="391616"/>
    <lineage>
        <taxon>Bacteria</taxon>
        <taxon>Pseudomonadati</taxon>
        <taxon>Pseudomonadota</taxon>
        <taxon>Alphaproteobacteria</taxon>
        <taxon>Rhodobacterales</taxon>
        <taxon>Roseobacteraceae</taxon>
        <taxon>Octadecabacter</taxon>
    </lineage>
</organism>
<proteinExistence type="predicted"/>
<dbReference type="AlphaFoldDB" id="M9RHH7"/>
<dbReference type="Gene3D" id="2.40.70.10">
    <property type="entry name" value="Acid Proteases"/>
    <property type="match status" value="1"/>
</dbReference>
<gene>
    <name evidence="2" type="ORF">OA238_c15020</name>
</gene>
<dbReference type="STRING" id="391616.OA238_c15020"/>
<name>M9RHH7_9RHOB</name>
<evidence type="ECO:0000313" key="2">
    <source>
        <dbReference type="EMBL" id="AGI71642.1"/>
    </source>
</evidence>
<dbReference type="Pfam" id="PF05618">
    <property type="entry name" value="Zn_protease"/>
    <property type="match status" value="1"/>
</dbReference>
<accession>M9RHH7</accession>
<evidence type="ECO:0000259" key="1">
    <source>
        <dbReference type="Pfam" id="PF05618"/>
    </source>
</evidence>
<dbReference type="PANTHER" id="PTHR38037">
    <property type="entry name" value="ZN_PROTEASE DOMAIN-CONTAINING PROTEIN"/>
    <property type="match status" value="1"/>
</dbReference>
<reference evidence="2 3" key="1">
    <citation type="journal article" date="2013" name="PLoS ONE">
        <title>Poles Apart: Arctic and Antarctic Octadecabacter strains Share High Genome Plasticity and a New Type of Xanthorhodopsin.</title>
        <authorList>
            <person name="Vollmers J."/>
            <person name="Voget S."/>
            <person name="Dietrich S."/>
            <person name="Gollnow K."/>
            <person name="Smits M."/>
            <person name="Meyer K."/>
            <person name="Brinkhoff T."/>
            <person name="Simon M."/>
            <person name="Daniel R."/>
        </authorList>
    </citation>
    <scope>NUCLEOTIDE SEQUENCE [LARGE SCALE GENOMIC DNA]</scope>
    <source>
        <strain evidence="2 3">238</strain>
    </source>
</reference>
<dbReference type="PANTHER" id="PTHR38037:SF2">
    <property type="entry name" value="ATP-DEPENDENT ZINC PROTEASE DOMAIN-CONTAINING PROTEIN-RELATED"/>
    <property type="match status" value="1"/>
</dbReference>
<protein>
    <recommendedName>
        <fullName evidence="1">Retropepsin-like aspartic endopeptidase domain-containing protein</fullName>
    </recommendedName>
</protein>
<keyword evidence="3" id="KW-1185">Reference proteome</keyword>
<feature type="domain" description="Retropepsin-like aspartic endopeptidase" evidence="1">
    <location>
        <begin position="59"/>
        <end position="187"/>
    </location>
</feature>
<dbReference type="eggNOG" id="COG4067">
    <property type="taxonomic scope" value="Bacteria"/>
</dbReference>
<dbReference type="InterPro" id="IPR008503">
    <property type="entry name" value="Asp_endopeptidase"/>
</dbReference>
<sequence length="210" mass="23960">MRSTLHVKKIIGVSLLWLTPIKYVEWLIAYKRLGRSNRVAKTTMFKKLNSKRPKPELVVIGWIEHIDLPDISLMNIRTKIDTGARTSALHATQIEQFSRDDVPWVRFHVQITETEDGVDIEAPIYDIRHIKNTGGVPEERVVIRTTFQLGGRSWPITVSLTDRASMTFVMIVGRTALKGQNIAVHTRKAHLASFSDKQRRPKTLLIKDAS</sequence>
<dbReference type="Proteomes" id="UP000004688">
    <property type="component" value="Chromosome"/>
</dbReference>
<evidence type="ECO:0000313" key="3">
    <source>
        <dbReference type="Proteomes" id="UP000004688"/>
    </source>
</evidence>
<dbReference type="HOGENOM" id="CLU_099424_1_1_5"/>
<dbReference type="EMBL" id="CP003742">
    <property type="protein sequence ID" value="AGI71642.1"/>
    <property type="molecule type" value="Genomic_DNA"/>
</dbReference>
<dbReference type="KEGG" id="oar:OA238_c15020"/>